<dbReference type="GO" id="GO:0046872">
    <property type="term" value="F:metal ion binding"/>
    <property type="evidence" value="ECO:0007669"/>
    <property type="project" value="UniProtKB-KW"/>
</dbReference>
<evidence type="ECO:0000256" key="1">
    <source>
        <dbReference type="ARBA" id="ARBA00001946"/>
    </source>
</evidence>
<comment type="cofactor">
    <cofactor evidence="1">
        <name>Mg(2+)</name>
        <dbReference type="ChEBI" id="CHEBI:18420"/>
    </cofactor>
</comment>
<protein>
    <submittedName>
        <fullName evidence="10">Lipopolysaccharide 3-alpha-galactosyltransferase</fullName>
        <ecNumber evidence="10">2.4.1.44</ecNumber>
    </submittedName>
</protein>
<dbReference type="RefSeq" id="WP_241542196.1">
    <property type="nucleotide sequence ID" value="NZ_CAWQWN010000001.1"/>
</dbReference>
<comment type="pathway">
    <text evidence="2">Bacterial outer membrane biogenesis; LPS core biosynthesis.</text>
</comment>
<feature type="domain" description="Glycosyl transferase family 8 C-terminal" evidence="9">
    <location>
        <begin position="278"/>
        <end position="334"/>
    </location>
</feature>
<dbReference type="PANTHER" id="PTHR13778">
    <property type="entry name" value="GLYCOSYLTRANSFERASE 8 DOMAIN-CONTAINING PROTEIN"/>
    <property type="match status" value="1"/>
</dbReference>
<proteinExistence type="inferred from homology"/>
<keyword evidence="8" id="KW-0448">Lipopolysaccharide biosynthesis</keyword>
<dbReference type="AlphaFoldDB" id="A0A9Q8Q1F5"/>
<keyword evidence="4 10" id="KW-0328">Glycosyltransferase</keyword>
<dbReference type="CDD" id="cd04194">
    <property type="entry name" value="GT8_A4GalT_like"/>
    <property type="match status" value="1"/>
</dbReference>
<dbReference type="PANTHER" id="PTHR13778:SF47">
    <property type="entry name" value="LIPOPOLYSACCHARIDE 1,3-GALACTOSYLTRANSFERASE"/>
    <property type="match status" value="1"/>
</dbReference>
<dbReference type="EC" id="2.4.1.44" evidence="10"/>
<dbReference type="SUPFAM" id="SSF53448">
    <property type="entry name" value="Nucleotide-diphospho-sugar transferases"/>
    <property type="match status" value="1"/>
</dbReference>
<evidence type="ECO:0000256" key="6">
    <source>
        <dbReference type="ARBA" id="ARBA00022723"/>
    </source>
</evidence>
<keyword evidence="6" id="KW-0479">Metal-binding</keyword>
<dbReference type="Gene3D" id="3.90.550.10">
    <property type="entry name" value="Spore Coat Polysaccharide Biosynthesis Protein SpsA, Chain A"/>
    <property type="match status" value="1"/>
</dbReference>
<evidence type="ECO:0000313" key="11">
    <source>
        <dbReference type="Proteomes" id="UP000829116"/>
    </source>
</evidence>
<evidence type="ECO:0000256" key="3">
    <source>
        <dbReference type="ARBA" id="ARBA00006351"/>
    </source>
</evidence>
<evidence type="ECO:0000259" key="9">
    <source>
        <dbReference type="Pfam" id="PF08437"/>
    </source>
</evidence>
<evidence type="ECO:0000313" key="10">
    <source>
        <dbReference type="EMBL" id="UNH30720.1"/>
    </source>
</evidence>
<gene>
    <name evidence="10" type="primary">waaO</name>
    <name evidence="10" type="synonym">rfaI</name>
    <name evidence="10" type="ORF">MNY72_15700</name>
</gene>
<sequence length="337" mass="39409">MYFNESKVIAKKIDLYSNKEKNKTKELHISYGIDRNFLYGCGISIASILKNNTEIQFCFHIFTDYFDVQQEQLFTALAKQYNTSIKVYLINCEELKSLPSTKNWSYATYFRFIIADYFSENLDYIIYIDADIICKGSLDELCNIKFSQDSIAAVVTERDQSWWLSRANSLDIPSISEGYFNAGFLVINLSNWKKYKITENAMSLLSKDEIKNKISFLDQDILNILLTQKVIYLDRKYNTQYSINYELKKDKKINFITNDAILIHYIGPTKPWHEWANYPTIQPFLVAKFASPWKGIPLLKAKSSNHLRYCAKHNILNNKFISGGISYIKYFYSKLIK</sequence>
<dbReference type="GO" id="GO:0008918">
    <property type="term" value="F:lipopolysaccharide 3-alpha-galactosyltransferase activity"/>
    <property type="evidence" value="ECO:0007669"/>
    <property type="project" value="UniProtKB-EC"/>
</dbReference>
<dbReference type="NCBIfam" id="NF011718">
    <property type="entry name" value="PRK15171.1"/>
    <property type="match status" value="1"/>
</dbReference>
<keyword evidence="5 10" id="KW-0808">Transferase</keyword>
<evidence type="ECO:0000256" key="7">
    <source>
        <dbReference type="ARBA" id="ARBA00022842"/>
    </source>
</evidence>
<reference evidence="10" key="1">
    <citation type="submission" date="2022-03" db="EMBL/GenBank/DDBJ databases">
        <title>ESBL-producing Moellerella wisconsensis and Escherichia marmotae isolated from wild game meat.</title>
        <authorList>
            <person name="Biggel M."/>
        </authorList>
    </citation>
    <scope>NUCLEOTIDE SEQUENCE</scope>
    <source>
        <strain evidence="10">W51</strain>
    </source>
</reference>
<dbReference type="Pfam" id="PF08437">
    <property type="entry name" value="Glyco_transf_8C"/>
    <property type="match status" value="1"/>
</dbReference>
<dbReference type="Proteomes" id="UP000829116">
    <property type="component" value="Chromosome"/>
</dbReference>
<dbReference type="InterPro" id="IPR002495">
    <property type="entry name" value="Glyco_trans_8"/>
</dbReference>
<dbReference type="InterPro" id="IPR050748">
    <property type="entry name" value="Glycosyltrans_8_dom-fam"/>
</dbReference>
<evidence type="ECO:0000256" key="5">
    <source>
        <dbReference type="ARBA" id="ARBA00022679"/>
    </source>
</evidence>
<dbReference type="InterPro" id="IPR029044">
    <property type="entry name" value="Nucleotide-diphossugar_trans"/>
</dbReference>
<comment type="similarity">
    <text evidence="3">Belongs to the glycosyltransferase 8 family.</text>
</comment>
<keyword evidence="7" id="KW-0460">Magnesium</keyword>
<dbReference type="InterPro" id="IPR013645">
    <property type="entry name" value="Glyco_transf_8N"/>
</dbReference>
<evidence type="ECO:0000256" key="2">
    <source>
        <dbReference type="ARBA" id="ARBA00004713"/>
    </source>
</evidence>
<accession>A0A9Q8Q1F5</accession>
<dbReference type="Pfam" id="PF01501">
    <property type="entry name" value="Glyco_transf_8"/>
    <property type="match status" value="1"/>
</dbReference>
<evidence type="ECO:0000256" key="4">
    <source>
        <dbReference type="ARBA" id="ARBA00022676"/>
    </source>
</evidence>
<organism evidence="10 11">
    <name type="scientific">Moellerella wisconsensis</name>
    <dbReference type="NCBI Taxonomy" id="158849"/>
    <lineage>
        <taxon>Bacteria</taxon>
        <taxon>Pseudomonadati</taxon>
        <taxon>Pseudomonadota</taxon>
        <taxon>Gammaproteobacteria</taxon>
        <taxon>Enterobacterales</taxon>
        <taxon>Morganellaceae</taxon>
        <taxon>Moellerella</taxon>
    </lineage>
</organism>
<name>A0A9Q8Q1F5_9GAMM</name>
<evidence type="ECO:0000256" key="8">
    <source>
        <dbReference type="ARBA" id="ARBA00022985"/>
    </source>
</evidence>
<dbReference type="EMBL" id="CP093245">
    <property type="protein sequence ID" value="UNH30720.1"/>
    <property type="molecule type" value="Genomic_DNA"/>
</dbReference>